<dbReference type="PANTHER" id="PTHR42723">
    <property type="entry name" value="CHLOROPHYLL SYNTHASE"/>
    <property type="match status" value="1"/>
</dbReference>
<feature type="transmembrane region" description="Helical" evidence="8">
    <location>
        <begin position="32"/>
        <end position="50"/>
    </location>
</feature>
<dbReference type="InterPro" id="IPR050475">
    <property type="entry name" value="Prenyltransferase_related"/>
</dbReference>
<evidence type="ECO:0000256" key="5">
    <source>
        <dbReference type="ARBA" id="ARBA00023136"/>
    </source>
</evidence>
<dbReference type="NCBIfam" id="NF005742">
    <property type="entry name" value="PRK07566.1"/>
    <property type="match status" value="1"/>
</dbReference>
<dbReference type="AlphaFoldDB" id="A0A2S6MZY9"/>
<feature type="region of interest" description="Disordered" evidence="7">
    <location>
        <begin position="1"/>
        <end position="23"/>
    </location>
</feature>
<keyword evidence="5 8" id="KW-0472">Membrane</keyword>
<feature type="transmembrane region" description="Helical" evidence="8">
    <location>
        <begin position="186"/>
        <end position="206"/>
    </location>
</feature>
<dbReference type="InterPro" id="IPR006372">
    <property type="entry name" value="Chl_synth"/>
</dbReference>
<evidence type="ECO:0000256" key="4">
    <source>
        <dbReference type="ARBA" id="ARBA00022989"/>
    </source>
</evidence>
<evidence type="ECO:0000313" key="9">
    <source>
        <dbReference type="EMBL" id="PPQ27908.1"/>
    </source>
</evidence>
<feature type="transmembrane region" description="Helical" evidence="8">
    <location>
        <begin position="285"/>
        <end position="306"/>
    </location>
</feature>
<dbReference type="NCBIfam" id="TIGR01476">
    <property type="entry name" value="chlor_syn_BchG"/>
    <property type="match status" value="1"/>
</dbReference>
<organism evidence="9 10">
    <name type="scientific">Rhodopila globiformis</name>
    <name type="common">Rhodopseudomonas globiformis</name>
    <dbReference type="NCBI Taxonomy" id="1071"/>
    <lineage>
        <taxon>Bacteria</taxon>
        <taxon>Pseudomonadati</taxon>
        <taxon>Pseudomonadota</taxon>
        <taxon>Alphaproteobacteria</taxon>
        <taxon>Acetobacterales</taxon>
        <taxon>Acetobacteraceae</taxon>
        <taxon>Rhodopila</taxon>
    </lineage>
</organism>
<evidence type="ECO:0000313" key="10">
    <source>
        <dbReference type="Proteomes" id="UP000239724"/>
    </source>
</evidence>
<dbReference type="Proteomes" id="UP000239724">
    <property type="component" value="Unassembled WGS sequence"/>
</dbReference>
<dbReference type="PANTHER" id="PTHR42723:SF1">
    <property type="entry name" value="CHLOROPHYLL SYNTHASE, CHLOROPLASTIC"/>
    <property type="match status" value="1"/>
</dbReference>
<dbReference type="Gene3D" id="1.10.357.140">
    <property type="entry name" value="UbiA prenyltransferase"/>
    <property type="match status" value="1"/>
</dbReference>
<feature type="transmembrane region" description="Helical" evidence="8">
    <location>
        <begin position="231"/>
        <end position="253"/>
    </location>
</feature>
<keyword evidence="10" id="KW-1185">Reference proteome</keyword>
<evidence type="ECO:0000256" key="2">
    <source>
        <dbReference type="ARBA" id="ARBA00022475"/>
    </source>
</evidence>
<reference evidence="9 10" key="1">
    <citation type="journal article" date="2018" name="Arch. Microbiol.">
        <title>New insights into the metabolic potential of the phototrophic purple bacterium Rhodopila globiformis DSM 161(T) from its draft genome sequence and evidence for a vanadium-dependent nitrogenase.</title>
        <authorList>
            <person name="Imhoff J.F."/>
            <person name="Rahn T."/>
            <person name="Kunzel S."/>
            <person name="Neulinger S.C."/>
        </authorList>
    </citation>
    <scope>NUCLEOTIDE SEQUENCE [LARGE SCALE GENOMIC DNA]</scope>
    <source>
        <strain evidence="9 10">DSM 161</strain>
    </source>
</reference>
<feature type="transmembrane region" description="Helical" evidence="8">
    <location>
        <begin position="157"/>
        <end position="180"/>
    </location>
</feature>
<dbReference type="OrthoDB" id="8559716at2"/>
<keyword evidence="2" id="KW-1003">Cell membrane</keyword>
<proteinExistence type="predicted"/>
<sequence length="308" mass="32383">MTADPPHPAAADGAPPASGTPKRSSMPVALEVLHPITWFAPMWAFTCGVVSSGQPIWAHIGVLLLGITIAGPMVCGTSQAANDWFDRHVDAINEPHRPIPSGRLPGRSGLYIAIGWSVASLVMALGLGRWGFGAVLIGLVLAWAYSMPPARLKQNGWWGNLACGAAYEGLPWITGAAVMLDGPPNWKILVVAALYSLGAHGIMTLNDFKSVEGDLRTGINSLPAMLGVKRAGIVASLVMAIPQVVVVALLASWHFTGQAIAVSLLLAAQIGLMIWLMGKPKERAPAYNGSGTTLYVIGMMITAFALRP</sequence>
<dbReference type="GO" id="GO:0016020">
    <property type="term" value="C:membrane"/>
    <property type="evidence" value="ECO:0007669"/>
    <property type="project" value="UniProtKB-SubCell"/>
</dbReference>
<feature type="transmembrane region" description="Helical" evidence="8">
    <location>
        <begin position="62"/>
        <end position="81"/>
    </location>
</feature>
<dbReference type="InterPro" id="IPR044878">
    <property type="entry name" value="UbiA_sf"/>
</dbReference>
<gene>
    <name evidence="9" type="ORF">CCS01_25890</name>
</gene>
<comment type="caution">
    <text evidence="9">The sequence shown here is derived from an EMBL/GenBank/DDBJ whole genome shotgun (WGS) entry which is preliminary data.</text>
</comment>
<dbReference type="Pfam" id="PF01040">
    <property type="entry name" value="UbiA"/>
    <property type="match status" value="1"/>
</dbReference>
<evidence type="ECO:0000256" key="6">
    <source>
        <dbReference type="ARBA" id="ARBA00023171"/>
    </source>
</evidence>
<comment type="subcellular location">
    <subcellularLocation>
        <location evidence="1">Membrane</location>
        <topology evidence="1">Multi-pass membrane protein</topology>
    </subcellularLocation>
</comment>
<keyword evidence="3 8" id="KW-0812">Transmembrane</keyword>
<feature type="transmembrane region" description="Helical" evidence="8">
    <location>
        <begin position="112"/>
        <end position="145"/>
    </location>
</feature>
<feature type="transmembrane region" description="Helical" evidence="8">
    <location>
        <begin position="259"/>
        <end position="278"/>
    </location>
</feature>
<name>A0A2S6MZY9_RHOGL</name>
<dbReference type="CDD" id="cd13958">
    <property type="entry name" value="PT_UbiA_chlorophyll"/>
    <property type="match status" value="1"/>
</dbReference>
<evidence type="ECO:0000256" key="7">
    <source>
        <dbReference type="SAM" id="MobiDB-lite"/>
    </source>
</evidence>
<dbReference type="InterPro" id="IPR000537">
    <property type="entry name" value="UbiA_prenyltransferase"/>
</dbReference>
<feature type="compositionally biased region" description="Low complexity" evidence="7">
    <location>
        <begin position="9"/>
        <end position="21"/>
    </location>
</feature>
<dbReference type="GO" id="GO:0016765">
    <property type="term" value="F:transferase activity, transferring alkyl or aryl (other than methyl) groups"/>
    <property type="evidence" value="ECO:0007669"/>
    <property type="project" value="InterPro"/>
</dbReference>
<accession>A0A2S6MZY9</accession>
<evidence type="ECO:0000256" key="1">
    <source>
        <dbReference type="ARBA" id="ARBA00004141"/>
    </source>
</evidence>
<keyword evidence="6" id="KW-0149">Chlorophyll biosynthesis</keyword>
<dbReference type="GO" id="GO:0015995">
    <property type="term" value="P:chlorophyll biosynthetic process"/>
    <property type="evidence" value="ECO:0007669"/>
    <property type="project" value="UniProtKB-KW"/>
</dbReference>
<keyword evidence="4 8" id="KW-1133">Transmembrane helix</keyword>
<evidence type="ECO:0000256" key="8">
    <source>
        <dbReference type="SAM" id="Phobius"/>
    </source>
</evidence>
<dbReference type="EMBL" id="NHRY01000252">
    <property type="protein sequence ID" value="PPQ27908.1"/>
    <property type="molecule type" value="Genomic_DNA"/>
</dbReference>
<protein>
    <submittedName>
        <fullName evidence="9">Bacteriochlorophyll/chlorophyll a synthase</fullName>
    </submittedName>
</protein>
<evidence type="ECO:0000256" key="3">
    <source>
        <dbReference type="ARBA" id="ARBA00022692"/>
    </source>
</evidence>